<keyword evidence="1" id="KW-0436">Ligase</keyword>
<dbReference type="RefSeq" id="WP_122106107.1">
    <property type="nucleotide sequence ID" value="NZ_JBHSKV010000010.1"/>
</dbReference>
<dbReference type="EMBL" id="JBHSKV010000010">
    <property type="protein sequence ID" value="MFC5134569.1"/>
    <property type="molecule type" value="Genomic_DNA"/>
</dbReference>
<proteinExistence type="predicted"/>
<dbReference type="AlphaFoldDB" id="A0ABD5QQR2"/>
<sequence>MKRYPPIPTVAGAPDDLLTGHLWLLELIDGPHLRFRMDESGLIRFGDRDAVYDDPDELPAAYRHAARHVRQRFDREALRNAVEDVADVVFFGVATSRRGTEYDWDRTPSFLGHDVWSADAGAFRPPDAAEAIFERLGLDAVNAVERERRARDFDPEAYTVPSSAWYDGPAAGVVVRNKTDGRGVIRTESDVRGGSDTGVHRDNVTNDVSPADAAVTYGSDERLRRIATRIEDHGHPVTVGALAERAFEAFLRERHQAVSRDGEGSTGEAVRSELIDRARVFLDDDGR</sequence>
<dbReference type="GO" id="GO:0016874">
    <property type="term" value="F:ligase activity"/>
    <property type="evidence" value="ECO:0007669"/>
    <property type="project" value="UniProtKB-KW"/>
</dbReference>
<protein>
    <submittedName>
        <fullName evidence="1">RNA ligase family protein</fullName>
    </submittedName>
</protein>
<evidence type="ECO:0000313" key="2">
    <source>
        <dbReference type="Proteomes" id="UP001596145"/>
    </source>
</evidence>
<accession>A0ABD5QQR2</accession>
<comment type="caution">
    <text evidence="1">The sequence shown here is derived from an EMBL/GenBank/DDBJ whole genome shotgun (WGS) entry which is preliminary data.</text>
</comment>
<reference evidence="1 2" key="1">
    <citation type="journal article" date="2019" name="Int. J. Syst. Evol. Microbiol.">
        <title>The Global Catalogue of Microorganisms (GCM) 10K type strain sequencing project: providing services to taxonomists for standard genome sequencing and annotation.</title>
        <authorList>
            <consortium name="The Broad Institute Genomics Platform"/>
            <consortium name="The Broad Institute Genome Sequencing Center for Infectious Disease"/>
            <person name="Wu L."/>
            <person name="Ma J."/>
        </authorList>
    </citation>
    <scope>NUCLEOTIDE SEQUENCE [LARGE SCALE GENOMIC DNA]</scope>
    <source>
        <strain evidence="1 2">CGMCC 1.16026</strain>
    </source>
</reference>
<organism evidence="1 2">
    <name type="scientific">Halorubrum glutamatedens</name>
    <dbReference type="NCBI Taxonomy" id="2707018"/>
    <lineage>
        <taxon>Archaea</taxon>
        <taxon>Methanobacteriati</taxon>
        <taxon>Methanobacteriota</taxon>
        <taxon>Stenosarchaea group</taxon>
        <taxon>Halobacteria</taxon>
        <taxon>Halobacteriales</taxon>
        <taxon>Haloferacaceae</taxon>
        <taxon>Halorubrum</taxon>
    </lineage>
</organism>
<evidence type="ECO:0000313" key="1">
    <source>
        <dbReference type="EMBL" id="MFC5134569.1"/>
    </source>
</evidence>
<keyword evidence="2" id="KW-1185">Reference proteome</keyword>
<gene>
    <name evidence="1" type="ORF">ACFPJA_07530</name>
</gene>
<dbReference type="Proteomes" id="UP001596145">
    <property type="component" value="Unassembled WGS sequence"/>
</dbReference>
<name>A0ABD5QQR2_9EURY</name>